<evidence type="ECO:0000313" key="3">
    <source>
        <dbReference type="Proteomes" id="UP001166021"/>
    </source>
</evidence>
<keyword evidence="3" id="KW-1185">Reference proteome</keyword>
<feature type="signal peptide" evidence="1">
    <location>
        <begin position="1"/>
        <end position="25"/>
    </location>
</feature>
<proteinExistence type="predicted"/>
<protein>
    <recommendedName>
        <fullName evidence="4">Lipocalin-like domain-containing protein</fullName>
    </recommendedName>
</protein>
<comment type="caution">
    <text evidence="2">The sequence shown here is derived from an EMBL/GenBank/DDBJ whole genome shotgun (WGS) entry which is preliminary data.</text>
</comment>
<sequence length="136" mass="14969">METIHRKSQIVFLALFLMASSITWSSENSNATTIDIPAFNEALVGTYEYTVDNVLYEYSKGLIVIDKLDTAYTVKIKLEQGELEGKDVEVVGNSIKFNLFIEGQTVAVELTATSDGISGKSSTNEGTFMVKGKRRS</sequence>
<reference evidence="2" key="1">
    <citation type="submission" date="2020-05" db="EMBL/GenBank/DDBJ databases">
        <title>The draft genome sequence of Maribacter sp. ANRC-HE7.</title>
        <authorList>
            <person name="Mu L."/>
        </authorList>
    </citation>
    <scope>NUCLEOTIDE SEQUENCE</scope>
    <source>
        <strain evidence="2">ANRC-HE7</strain>
    </source>
</reference>
<evidence type="ECO:0000256" key="1">
    <source>
        <dbReference type="SAM" id="SignalP"/>
    </source>
</evidence>
<name>A0ABR7V154_9FLAO</name>
<organism evidence="2 3">
    <name type="scientific">Maribacter aquimaris</name>
    <dbReference type="NCBI Taxonomy" id="2737171"/>
    <lineage>
        <taxon>Bacteria</taxon>
        <taxon>Pseudomonadati</taxon>
        <taxon>Bacteroidota</taxon>
        <taxon>Flavobacteriia</taxon>
        <taxon>Flavobacteriales</taxon>
        <taxon>Flavobacteriaceae</taxon>
        <taxon>Maribacter</taxon>
    </lineage>
</organism>
<feature type="chain" id="PRO_5045243038" description="Lipocalin-like domain-containing protein" evidence="1">
    <location>
        <begin position="26"/>
        <end position="136"/>
    </location>
</feature>
<accession>A0ABR7V154</accession>
<dbReference type="RefSeq" id="WP_188243558.1">
    <property type="nucleotide sequence ID" value="NZ_JABTCF010000005.1"/>
</dbReference>
<dbReference type="Proteomes" id="UP001166021">
    <property type="component" value="Unassembled WGS sequence"/>
</dbReference>
<evidence type="ECO:0008006" key="4">
    <source>
        <dbReference type="Google" id="ProtNLM"/>
    </source>
</evidence>
<evidence type="ECO:0000313" key="2">
    <source>
        <dbReference type="EMBL" id="MBD0778045.1"/>
    </source>
</evidence>
<gene>
    <name evidence="2" type="ORF">HPE56_09590</name>
</gene>
<keyword evidence="1" id="KW-0732">Signal</keyword>
<dbReference type="EMBL" id="JABTCF010000005">
    <property type="protein sequence ID" value="MBD0778045.1"/>
    <property type="molecule type" value="Genomic_DNA"/>
</dbReference>